<keyword evidence="3" id="KW-1185">Reference proteome</keyword>
<name>A0A5E4R4E1_9NEOP</name>
<dbReference type="AlphaFoldDB" id="A0A5E4R4E1"/>
<evidence type="ECO:0000313" key="3">
    <source>
        <dbReference type="Proteomes" id="UP000324832"/>
    </source>
</evidence>
<dbReference type="EMBL" id="FZQP02006944">
    <property type="protein sequence ID" value="VVD05226.1"/>
    <property type="molecule type" value="Genomic_DNA"/>
</dbReference>
<accession>A0A5E4R4E1</accession>
<gene>
    <name evidence="2" type="ORF">LSINAPIS_LOCUS14808</name>
</gene>
<dbReference type="SUPFAM" id="SSF56219">
    <property type="entry name" value="DNase I-like"/>
    <property type="match status" value="1"/>
</dbReference>
<feature type="region of interest" description="Disordered" evidence="1">
    <location>
        <begin position="121"/>
        <end position="162"/>
    </location>
</feature>
<protein>
    <recommendedName>
        <fullName evidence="4">Endonuclease/exonuclease/phosphatase domain-containing protein</fullName>
    </recommendedName>
</protein>
<evidence type="ECO:0000313" key="2">
    <source>
        <dbReference type="EMBL" id="VVD05226.1"/>
    </source>
</evidence>
<dbReference type="InterPro" id="IPR036691">
    <property type="entry name" value="Endo/exonu/phosph_ase_sf"/>
</dbReference>
<organism evidence="2 3">
    <name type="scientific">Leptidea sinapis</name>
    <dbReference type="NCBI Taxonomy" id="189913"/>
    <lineage>
        <taxon>Eukaryota</taxon>
        <taxon>Metazoa</taxon>
        <taxon>Ecdysozoa</taxon>
        <taxon>Arthropoda</taxon>
        <taxon>Hexapoda</taxon>
        <taxon>Insecta</taxon>
        <taxon>Pterygota</taxon>
        <taxon>Neoptera</taxon>
        <taxon>Endopterygota</taxon>
        <taxon>Lepidoptera</taxon>
        <taxon>Glossata</taxon>
        <taxon>Ditrysia</taxon>
        <taxon>Papilionoidea</taxon>
        <taxon>Pieridae</taxon>
        <taxon>Dismorphiinae</taxon>
        <taxon>Leptidea</taxon>
    </lineage>
</organism>
<proteinExistence type="predicted"/>
<evidence type="ECO:0008006" key="4">
    <source>
        <dbReference type="Google" id="ProtNLM"/>
    </source>
</evidence>
<sequence>MPVDCLDNLPEYTDVLASMYSIVEDSGLEVSYVLGDFNSHPGTRFADEMLSFCTEQQLLCADMEFLGSNSDTFTFMSDAHDSRLWLDHCLTTYAAWDTVTKLQVDYNIFTEDNFIAAEATETELNAEKEPEADTTSTPSISEISQRTSSQESAPDQTATCTA</sequence>
<dbReference type="Proteomes" id="UP000324832">
    <property type="component" value="Unassembled WGS sequence"/>
</dbReference>
<evidence type="ECO:0000256" key="1">
    <source>
        <dbReference type="SAM" id="MobiDB-lite"/>
    </source>
</evidence>
<reference evidence="2 3" key="1">
    <citation type="submission" date="2017-07" db="EMBL/GenBank/DDBJ databases">
        <authorList>
            <person name="Talla V."/>
            <person name="Backstrom N."/>
        </authorList>
    </citation>
    <scope>NUCLEOTIDE SEQUENCE [LARGE SCALE GENOMIC DNA]</scope>
</reference>
<dbReference type="Gene3D" id="3.60.10.10">
    <property type="entry name" value="Endonuclease/exonuclease/phosphatase"/>
    <property type="match status" value="1"/>
</dbReference>
<feature type="compositionally biased region" description="Polar residues" evidence="1">
    <location>
        <begin position="133"/>
        <end position="162"/>
    </location>
</feature>